<feature type="transmembrane region" description="Helical" evidence="2">
    <location>
        <begin position="361"/>
        <end position="380"/>
    </location>
</feature>
<accession>A0A423U5V6</accession>
<evidence type="ECO:0000313" key="3">
    <source>
        <dbReference type="EMBL" id="ROT84091.1"/>
    </source>
</evidence>
<reference evidence="3 4" key="1">
    <citation type="submission" date="2018-04" db="EMBL/GenBank/DDBJ databases">
        <authorList>
            <person name="Zhang X."/>
            <person name="Yuan J."/>
            <person name="Li F."/>
            <person name="Xiang J."/>
        </authorList>
    </citation>
    <scope>NUCLEOTIDE SEQUENCE [LARGE SCALE GENOMIC DNA]</scope>
    <source>
        <tissue evidence="3">Muscle</tissue>
    </source>
</reference>
<feature type="transmembrane region" description="Helical" evidence="2">
    <location>
        <begin position="74"/>
        <end position="95"/>
    </location>
</feature>
<feature type="compositionally biased region" description="Basic and acidic residues" evidence="1">
    <location>
        <begin position="135"/>
        <end position="146"/>
    </location>
</feature>
<evidence type="ECO:0000313" key="4">
    <source>
        <dbReference type="Proteomes" id="UP000283509"/>
    </source>
</evidence>
<protein>
    <submittedName>
        <fullName evidence="3">Uncharacterized protein</fullName>
    </submittedName>
</protein>
<comment type="caution">
    <text evidence="3">The sequence shown here is derived from an EMBL/GenBank/DDBJ whole genome shotgun (WGS) entry which is preliminary data.</text>
</comment>
<evidence type="ECO:0000256" key="1">
    <source>
        <dbReference type="SAM" id="MobiDB-lite"/>
    </source>
</evidence>
<evidence type="ECO:0000256" key="2">
    <source>
        <dbReference type="SAM" id="Phobius"/>
    </source>
</evidence>
<sequence>MLEEEVLRLRRLLISQRLLGLLPYTWSSSCVSPRLSVKWLLWSIFLLTAMASGIYACIMEFLLDYMSDTIAGRALGYCAIALPLLIVTVQFAVLVKSEKMARLFIALSRDMDFDHLQDAVSQAVPPPPALGHRMKGSENREAHEDSSVLTSSLNKLEKNICNIMAISELSSKCFSLPVASISLYGVILATTASFALLNGILKGGGIIPSCAFPLLYVIFTCEIGQRFTDKSEIWRNWHDQYFGLGLPLLFGSGFGCSYDKSSRLDPHSSPTPLHVRLVHPRLQLTAAGGATTAGSADLAALPRTPPYTLTSASSSPQLDVKWLMWSIFILFFNTCTSLVILRRFDIEDLFETSSDHFFSSISLMLFGATFGVAVFSYMLFSNSQPISLPGIVSAFSLAFLFFLFTQGQQFINKVSYLISCLAPLQRFDMCGWYHLNYNALLQVNLTPLLF</sequence>
<proteinExistence type="predicted"/>
<keyword evidence="2" id="KW-0812">Transmembrane</keyword>
<keyword evidence="4" id="KW-1185">Reference proteome</keyword>
<feature type="region of interest" description="Disordered" evidence="1">
    <location>
        <begin position="127"/>
        <end position="146"/>
    </location>
</feature>
<name>A0A423U5V6_PENVA</name>
<keyword evidence="2" id="KW-1133">Transmembrane helix</keyword>
<feature type="transmembrane region" description="Helical" evidence="2">
    <location>
        <begin position="39"/>
        <end position="62"/>
    </location>
</feature>
<dbReference type="AlphaFoldDB" id="A0A423U5V6"/>
<feature type="transmembrane region" description="Helical" evidence="2">
    <location>
        <begin position="174"/>
        <end position="197"/>
    </location>
</feature>
<keyword evidence="2" id="KW-0472">Membrane</keyword>
<feature type="transmembrane region" description="Helical" evidence="2">
    <location>
        <begin position="386"/>
        <end position="404"/>
    </location>
</feature>
<feature type="transmembrane region" description="Helical" evidence="2">
    <location>
        <begin position="322"/>
        <end position="341"/>
    </location>
</feature>
<reference evidence="3 4" key="2">
    <citation type="submission" date="2019-01" db="EMBL/GenBank/DDBJ databases">
        <title>The decoding of complex shrimp genome reveals the adaptation for benthos swimmer, frequently molting mechanism and breeding impact on genome.</title>
        <authorList>
            <person name="Sun Y."/>
            <person name="Gao Y."/>
            <person name="Yu Y."/>
        </authorList>
    </citation>
    <scope>NUCLEOTIDE SEQUENCE [LARGE SCALE GENOMIC DNA]</scope>
    <source>
        <tissue evidence="3">Muscle</tissue>
    </source>
</reference>
<organism evidence="3 4">
    <name type="scientific">Penaeus vannamei</name>
    <name type="common">Whiteleg shrimp</name>
    <name type="synonym">Litopenaeus vannamei</name>
    <dbReference type="NCBI Taxonomy" id="6689"/>
    <lineage>
        <taxon>Eukaryota</taxon>
        <taxon>Metazoa</taxon>
        <taxon>Ecdysozoa</taxon>
        <taxon>Arthropoda</taxon>
        <taxon>Crustacea</taxon>
        <taxon>Multicrustacea</taxon>
        <taxon>Malacostraca</taxon>
        <taxon>Eumalacostraca</taxon>
        <taxon>Eucarida</taxon>
        <taxon>Decapoda</taxon>
        <taxon>Dendrobranchiata</taxon>
        <taxon>Penaeoidea</taxon>
        <taxon>Penaeidae</taxon>
        <taxon>Penaeus</taxon>
    </lineage>
</organism>
<dbReference type="Proteomes" id="UP000283509">
    <property type="component" value="Unassembled WGS sequence"/>
</dbReference>
<feature type="transmembrane region" description="Helical" evidence="2">
    <location>
        <begin position="203"/>
        <end position="221"/>
    </location>
</feature>
<dbReference type="EMBL" id="QCYY01000595">
    <property type="protein sequence ID" value="ROT84091.1"/>
    <property type="molecule type" value="Genomic_DNA"/>
</dbReference>
<gene>
    <name evidence="3" type="ORF">C7M84_022721</name>
</gene>
<feature type="transmembrane region" description="Helical" evidence="2">
    <location>
        <begin position="241"/>
        <end position="258"/>
    </location>
</feature>